<dbReference type="Proteomes" id="UP000264051">
    <property type="component" value="Segment"/>
</dbReference>
<evidence type="ECO:0000313" key="2">
    <source>
        <dbReference type="Proteomes" id="UP000264051"/>
    </source>
</evidence>
<gene>
    <name evidence="1" type="primary">28</name>
    <name evidence="1" type="ORF">SEA_CATFISH_28</name>
</gene>
<organism evidence="1 2">
    <name type="scientific">Gordonia phage Catfish</name>
    <dbReference type="NCBI Taxonomy" id="2301538"/>
    <lineage>
        <taxon>Viruses</taxon>
        <taxon>Duplodnaviria</taxon>
        <taxon>Heunggongvirae</taxon>
        <taxon>Uroviricota</taxon>
        <taxon>Caudoviricetes</taxon>
        <taxon>Ruthgordonvirinae</taxon>
        <taxon>Catfishvirus</taxon>
        <taxon>Catfishvirus catfish</taxon>
    </lineage>
</organism>
<dbReference type="EMBL" id="MH697580">
    <property type="protein sequence ID" value="AXQ51865.1"/>
    <property type="molecule type" value="Genomic_DNA"/>
</dbReference>
<dbReference type="RefSeq" id="YP_010050818.1">
    <property type="nucleotide sequence ID" value="NC_054434.1"/>
</dbReference>
<dbReference type="GeneID" id="63911554"/>
<evidence type="ECO:0000313" key="1">
    <source>
        <dbReference type="EMBL" id="AXQ51865.1"/>
    </source>
</evidence>
<protein>
    <submittedName>
        <fullName evidence="1">Uncharacterized protein</fullName>
    </submittedName>
</protein>
<name>A0A385D0W2_9CAUD</name>
<reference evidence="2" key="1">
    <citation type="submission" date="2018-07" db="EMBL/GenBank/DDBJ databases">
        <authorList>
            <person name="Byford A.D."/>
            <person name="Nguyen L.Q."/>
            <person name="Alvarez I.A."/>
            <person name="Bhandari M."/>
            <person name="Desselle J.R."/>
            <person name="Duong Q.-N.N."/>
            <person name="Dupree A.F."/>
            <person name="Feroben K.E."/>
            <person name="Garrison M.E."/>
            <person name="Higginbotham J.L."/>
            <person name="Hunter C.W."/>
            <person name="Knight B.A."/>
            <person name="Lee J.A."/>
            <person name="Lewis I.C."/>
            <person name="Long E.L."/>
            <person name="Rimal A."/>
            <person name="Sinnasone S."/>
            <person name="Tandukar J."/>
            <person name="Willis C.E."/>
            <person name="Nguyen A.V."/>
            <person name="Hancock A.M."/>
            <person name="Dicus A.P."/>
            <person name="Gallien G.E."/>
            <person name="Weidemeier A.M.D."/>
            <person name="Gissendanner C.R."/>
            <person name="Findley A.M."/>
            <person name="Bollivar D.W."/>
            <person name="Garlena R.A."/>
            <person name="Russell D.A."/>
            <person name="Pope W.H."/>
            <person name="Jacobs-Sera D."/>
            <person name="Hatfull G.F."/>
        </authorList>
    </citation>
    <scope>NUCLEOTIDE SEQUENCE [LARGE SCALE GENOMIC DNA]</scope>
</reference>
<sequence length="211" mass="22736">MAIVVNGVDPDIYVGSTPVREVYVGSSRVWARGERLEDPLDNPNGWTLSQSSGGGIIIDGEARIAADGTGYAHNVTPAMTDDQYVACEVGGYTHGSRQSALFSHDDGNRGGHYMAVWTTGRVDFIRASGWASQTTAFASWTGSISSADWIEMWNVGARFRVAVRGTVVIDHVVSNPALGGRRQGIVLTRSAFASSSRMAAWRGGDRRRWGK</sequence>
<accession>A0A385D0W2</accession>
<proteinExistence type="predicted"/>
<dbReference type="KEGG" id="vg:63911554"/>
<keyword evidence="2" id="KW-1185">Reference proteome</keyword>